<organism evidence="2 3">
    <name type="scientific">Tengunoibacter tsumagoiensis</name>
    <dbReference type="NCBI Taxonomy" id="2014871"/>
    <lineage>
        <taxon>Bacteria</taxon>
        <taxon>Bacillati</taxon>
        <taxon>Chloroflexota</taxon>
        <taxon>Ktedonobacteria</taxon>
        <taxon>Ktedonobacterales</taxon>
        <taxon>Dictyobacteraceae</taxon>
        <taxon>Tengunoibacter</taxon>
    </lineage>
</organism>
<keyword evidence="1" id="KW-0472">Membrane</keyword>
<dbReference type="Proteomes" id="UP000287352">
    <property type="component" value="Unassembled WGS sequence"/>
</dbReference>
<evidence type="ECO:0000313" key="2">
    <source>
        <dbReference type="EMBL" id="GCE12096.1"/>
    </source>
</evidence>
<comment type="caution">
    <text evidence="2">The sequence shown here is derived from an EMBL/GenBank/DDBJ whole genome shotgun (WGS) entry which is preliminary data.</text>
</comment>
<feature type="transmembrane region" description="Helical" evidence="1">
    <location>
        <begin position="76"/>
        <end position="93"/>
    </location>
</feature>
<keyword evidence="3" id="KW-1185">Reference proteome</keyword>
<keyword evidence="1" id="KW-1133">Transmembrane helix</keyword>
<proteinExistence type="predicted"/>
<reference evidence="3" key="1">
    <citation type="submission" date="2018-12" db="EMBL/GenBank/DDBJ databases">
        <title>Tengunoibacter tsumagoiensis gen. nov., sp. nov., Dictyobacter kobayashii sp. nov., D. alpinus sp. nov., and D. joshuensis sp. nov. and description of Dictyobacteraceae fam. nov. within the order Ktedonobacterales isolated from Tengu-no-mugimeshi.</title>
        <authorList>
            <person name="Wang C.M."/>
            <person name="Zheng Y."/>
            <person name="Sakai Y."/>
            <person name="Toyoda A."/>
            <person name="Minakuchi Y."/>
            <person name="Abe K."/>
            <person name="Yokota A."/>
            <person name="Yabe S."/>
        </authorList>
    </citation>
    <scope>NUCLEOTIDE SEQUENCE [LARGE SCALE GENOMIC DNA]</scope>
    <source>
        <strain evidence="3">Uno3</strain>
    </source>
</reference>
<name>A0A401ZZ13_9CHLR</name>
<feature type="transmembrane region" description="Helical" evidence="1">
    <location>
        <begin position="203"/>
        <end position="220"/>
    </location>
</feature>
<keyword evidence="1" id="KW-0812">Transmembrane</keyword>
<evidence type="ECO:0000313" key="3">
    <source>
        <dbReference type="Proteomes" id="UP000287352"/>
    </source>
</evidence>
<dbReference type="EMBL" id="BIFR01000001">
    <property type="protein sequence ID" value="GCE12096.1"/>
    <property type="molecule type" value="Genomic_DNA"/>
</dbReference>
<sequence>MVKRDTKPLSGSLWWERKGMLGWWLNLTAAIRPTDMSELATREYIRKSELLSLVIVGICGFVLALTSNSLSDPSTLLAAILLLITSVICLIFNRCNKPQIAAYIITIFTCLIIMLSIVLAKGGLRMTWIVTYDLLTVPILMAALIIHRNVALVFAFICDIFVVLDFFLHPRAHIMVHGFAFDEIQWEIDQPFFNPWAMINRNFLLLLFVGILAWMAAYSFEKALLWAEQIKQEALAAQDRAFENEQVAGLVSTFLTEVMNVFTEQANGRTVYLAVRSSQDDPFAPYTHLVNERLRRFDQLRKKGSWQDVQVTEASKALSNILHKIAVRSLPIQALAPSHFRTGIEIVDELANQMYILLYHQSQSQFVTPPPQPARQPDGYLQ</sequence>
<protein>
    <submittedName>
        <fullName evidence="2">Uncharacterized protein</fullName>
    </submittedName>
</protein>
<feature type="transmembrane region" description="Helical" evidence="1">
    <location>
        <begin position="126"/>
        <end position="145"/>
    </location>
</feature>
<accession>A0A401ZZ13</accession>
<feature type="transmembrane region" description="Helical" evidence="1">
    <location>
        <begin position="100"/>
        <end position="120"/>
    </location>
</feature>
<feature type="transmembrane region" description="Helical" evidence="1">
    <location>
        <begin position="50"/>
        <end position="70"/>
    </location>
</feature>
<feature type="transmembrane region" description="Helical" evidence="1">
    <location>
        <begin position="150"/>
        <end position="168"/>
    </location>
</feature>
<gene>
    <name evidence="2" type="ORF">KTT_19550</name>
</gene>
<dbReference type="AlphaFoldDB" id="A0A401ZZ13"/>
<evidence type="ECO:0000256" key="1">
    <source>
        <dbReference type="SAM" id="Phobius"/>
    </source>
</evidence>